<gene>
    <name evidence="1" type="ORF">PEDI_24080</name>
</gene>
<dbReference type="RefSeq" id="WP_338237298.1">
    <property type="nucleotide sequence ID" value="NZ_BQKE01000001.1"/>
</dbReference>
<evidence type="ECO:0008006" key="3">
    <source>
        <dbReference type="Google" id="ProtNLM"/>
    </source>
</evidence>
<dbReference type="Pfam" id="PF12636">
    <property type="entry name" value="DUF3781"/>
    <property type="match status" value="1"/>
</dbReference>
<dbReference type="AlphaFoldDB" id="A0AAN5ALY4"/>
<comment type="caution">
    <text evidence="1">The sequence shown here is derived from an EMBL/GenBank/DDBJ whole genome shotgun (WGS) entry which is preliminary data.</text>
</comment>
<evidence type="ECO:0000313" key="2">
    <source>
        <dbReference type="Proteomes" id="UP001310022"/>
    </source>
</evidence>
<protein>
    <recommendedName>
        <fullName evidence="3">DUF3781 domain-containing protein</fullName>
    </recommendedName>
</protein>
<sequence length="91" mass="10603">MTVITFANHLIIKGICYTPLVYGRINKKLGTTDSNSEIEEKLYAILKDSPEENFHRKGKNFYVSNAQYNIRITINAYTYRVITVDRLDDLR</sequence>
<organism evidence="1 2">
    <name type="scientific">Persicobacter diffluens</name>
    <dbReference type="NCBI Taxonomy" id="981"/>
    <lineage>
        <taxon>Bacteria</taxon>
        <taxon>Pseudomonadati</taxon>
        <taxon>Bacteroidota</taxon>
        <taxon>Cytophagia</taxon>
        <taxon>Cytophagales</taxon>
        <taxon>Persicobacteraceae</taxon>
        <taxon>Persicobacter</taxon>
    </lineage>
</organism>
<keyword evidence="2" id="KW-1185">Reference proteome</keyword>
<dbReference type="EMBL" id="BQKE01000001">
    <property type="protein sequence ID" value="GJM61856.1"/>
    <property type="molecule type" value="Genomic_DNA"/>
</dbReference>
<dbReference type="Proteomes" id="UP001310022">
    <property type="component" value="Unassembled WGS sequence"/>
</dbReference>
<evidence type="ECO:0000313" key="1">
    <source>
        <dbReference type="EMBL" id="GJM61856.1"/>
    </source>
</evidence>
<reference evidence="1 2" key="1">
    <citation type="submission" date="2021-12" db="EMBL/GenBank/DDBJ databases">
        <title>Genome sequencing of bacteria with rrn-lacking chromosome and rrn-plasmid.</title>
        <authorList>
            <person name="Anda M."/>
            <person name="Iwasaki W."/>
        </authorList>
    </citation>
    <scope>NUCLEOTIDE SEQUENCE [LARGE SCALE GENOMIC DNA]</scope>
    <source>
        <strain evidence="1 2">NBRC 15940</strain>
    </source>
</reference>
<accession>A0AAN5ALY4</accession>
<dbReference type="InterPro" id="IPR024229">
    <property type="entry name" value="DUF3781"/>
</dbReference>
<name>A0AAN5ALY4_9BACT</name>
<proteinExistence type="predicted"/>